<gene>
    <name evidence="1" type="ORF">NEA10_06575</name>
</gene>
<reference evidence="1" key="1">
    <citation type="submission" date="2022-06" db="EMBL/GenBank/DDBJ databases">
        <title>Genome sequence of Phormidium yuhuli AB48 isolated from an industrial photobioreactor environment.</title>
        <authorList>
            <person name="Qiu Y."/>
            <person name="Noonan A.J.C."/>
            <person name="Dofher K."/>
            <person name="Koch M."/>
            <person name="Kieft B."/>
            <person name="Lin X."/>
            <person name="Ziels R.M."/>
            <person name="Hallam S.J."/>
        </authorList>
    </citation>
    <scope>NUCLEOTIDE SEQUENCE</scope>
    <source>
        <strain evidence="1">AB48</strain>
    </source>
</reference>
<protein>
    <submittedName>
        <fullName evidence="1">DUF1822 family protein</fullName>
    </submittedName>
</protein>
<dbReference type="Pfam" id="PF08852">
    <property type="entry name" value="DUF1822"/>
    <property type="match status" value="1"/>
</dbReference>
<name>A0ABY5AT22_9CYAN</name>
<accession>A0ABY5AT22</accession>
<evidence type="ECO:0000313" key="1">
    <source>
        <dbReference type="EMBL" id="USR92384.1"/>
    </source>
</evidence>
<dbReference type="Proteomes" id="UP001056708">
    <property type="component" value="Chromosome"/>
</dbReference>
<dbReference type="InterPro" id="IPR014951">
    <property type="entry name" value="DUF1822"/>
</dbReference>
<proteinExistence type="predicted"/>
<sequence>MTYSSQCQLLDLDPDQGTTVHLTTGAVNWAVEVCQDEIDTNHQWFCFLRAMAIRGLQQWLDQGAEALPLDYSRETAPQSGVNCQVKGFRLCLVVQGSLSDGVISIPRYTLKDPLNFAHLYILAEVQEEADQVKILAGLRRDRLVSFKESGNLALSRKGHYHVPLEDWDLSPEDLLLYLHCLNPETLETLNPETRASSPYLCPQPRLNVRDWLRDQLDTVAERFHWTLLPPLATAHQLMSVQTPAEELETLLRDLEQQGVVIPQTARGAYQELNHQGLPGRLYALTWKVLDSHYSPEWSLFLFLGPRPGAPLEPGTQLIVQDETSVLVRQSLNEDSGQAYLYTQVIGQMDEQFTVSIIAADGTPLTLPPFTFHT</sequence>
<keyword evidence="2" id="KW-1185">Reference proteome</keyword>
<evidence type="ECO:0000313" key="2">
    <source>
        <dbReference type="Proteomes" id="UP001056708"/>
    </source>
</evidence>
<dbReference type="RefSeq" id="WP_252664541.1">
    <property type="nucleotide sequence ID" value="NZ_CP098611.1"/>
</dbReference>
<dbReference type="EMBL" id="CP098611">
    <property type="protein sequence ID" value="USR92384.1"/>
    <property type="molecule type" value="Genomic_DNA"/>
</dbReference>
<organism evidence="1 2">
    <name type="scientific">Phormidium yuhuli AB48</name>
    <dbReference type="NCBI Taxonomy" id="2940671"/>
    <lineage>
        <taxon>Bacteria</taxon>
        <taxon>Bacillati</taxon>
        <taxon>Cyanobacteriota</taxon>
        <taxon>Cyanophyceae</taxon>
        <taxon>Oscillatoriophycideae</taxon>
        <taxon>Oscillatoriales</taxon>
        <taxon>Oscillatoriaceae</taxon>
        <taxon>Phormidium</taxon>
        <taxon>Phormidium yuhuli</taxon>
    </lineage>
</organism>